<comment type="caution">
    <text evidence="2">The sequence shown here is derived from an EMBL/GenBank/DDBJ whole genome shotgun (WGS) entry which is preliminary data.</text>
</comment>
<proteinExistence type="predicted"/>
<accession>A0A242N9F0</accession>
<feature type="transmembrane region" description="Helical" evidence="1">
    <location>
        <begin position="76"/>
        <end position="96"/>
    </location>
</feature>
<organism evidence="2 3">
    <name type="scientific">Caballeronia sordidicola</name>
    <name type="common">Burkholderia sordidicola</name>
    <dbReference type="NCBI Taxonomy" id="196367"/>
    <lineage>
        <taxon>Bacteria</taxon>
        <taxon>Pseudomonadati</taxon>
        <taxon>Pseudomonadota</taxon>
        <taxon>Betaproteobacteria</taxon>
        <taxon>Burkholderiales</taxon>
        <taxon>Burkholderiaceae</taxon>
        <taxon>Caballeronia</taxon>
    </lineage>
</organism>
<protein>
    <submittedName>
        <fullName evidence="2">Uncharacterized protein</fullName>
    </submittedName>
</protein>
<sequence length="112" mass="12472">MHIPRCLNSQGGFKELGLVRHRSLGLAGLIAAFCRNQPRFSLVTPRASSIRFAGLAPALDPAVHPLEIRKRLIRSIVPPIFATLICNVIVALHKSIRRRCEDRSSRHDEICA</sequence>
<keyword evidence="1" id="KW-1133">Transmembrane helix</keyword>
<evidence type="ECO:0000313" key="2">
    <source>
        <dbReference type="EMBL" id="OTP79786.1"/>
    </source>
</evidence>
<dbReference type="EMBL" id="NBTZ01000003">
    <property type="protein sequence ID" value="OTP79786.1"/>
    <property type="molecule type" value="Genomic_DNA"/>
</dbReference>
<evidence type="ECO:0000256" key="1">
    <source>
        <dbReference type="SAM" id="Phobius"/>
    </source>
</evidence>
<gene>
    <name evidence="2" type="ORF">PAMC26577_00055</name>
</gene>
<keyword evidence="1" id="KW-0812">Transmembrane</keyword>
<dbReference type="Proteomes" id="UP000195221">
    <property type="component" value="Unassembled WGS sequence"/>
</dbReference>
<name>A0A242N9F0_CABSO</name>
<keyword evidence="1" id="KW-0472">Membrane</keyword>
<dbReference type="AlphaFoldDB" id="A0A242N9F0"/>
<reference evidence="2 3" key="1">
    <citation type="submission" date="2017-03" db="EMBL/GenBank/DDBJ databases">
        <title>Genome analysis of strain PAMC 26577.</title>
        <authorList>
            <person name="Oh H.-M."/>
            <person name="Yang J.-A."/>
        </authorList>
    </citation>
    <scope>NUCLEOTIDE SEQUENCE [LARGE SCALE GENOMIC DNA]</scope>
    <source>
        <strain evidence="2 3">PAMC 26577</strain>
    </source>
</reference>
<evidence type="ECO:0000313" key="3">
    <source>
        <dbReference type="Proteomes" id="UP000195221"/>
    </source>
</evidence>